<evidence type="ECO:0000256" key="1">
    <source>
        <dbReference type="SAM" id="SignalP"/>
    </source>
</evidence>
<evidence type="ECO:0008006" key="4">
    <source>
        <dbReference type="Google" id="ProtNLM"/>
    </source>
</evidence>
<gene>
    <name evidence="2" type="ordered locus">Geob_1806</name>
</gene>
<organism evidence="2 3">
    <name type="scientific">Geotalea daltonii (strain DSM 22248 / JCM 15807 / FRC-32)</name>
    <name type="common">Geobacter daltonii</name>
    <dbReference type="NCBI Taxonomy" id="316067"/>
    <lineage>
        <taxon>Bacteria</taxon>
        <taxon>Pseudomonadati</taxon>
        <taxon>Thermodesulfobacteriota</taxon>
        <taxon>Desulfuromonadia</taxon>
        <taxon>Geobacterales</taxon>
        <taxon>Geobacteraceae</taxon>
        <taxon>Geotalea</taxon>
    </lineage>
</organism>
<keyword evidence="3" id="KW-1185">Reference proteome</keyword>
<feature type="chain" id="PRO_5002888774" description="STI1 domain-containing protein" evidence="1">
    <location>
        <begin position="23"/>
        <end position="110"/>
    </location>
</feature>
<reference evidence="2 3" key="1">
    <citation type="submission" date="2009-01" db="EMBL/GenBank/DDBJ databases">
        <title>Complete sequence of Geobacter sp. FRC-32.</title>
        <authorList>
            <consortium name="US DOE Joint Genome Institute"/>
            <person name="Lucas S."/>
            <person name="Copeland A."/>
            <person name="Lapidus A."/>
            <person name="Glavina del Rio T."/>
            <person name="Dalin E."/>
            <person name="Tice H."/>
            <person name="Bruce D."/>
            <person name="Goodwin L."/>
            <person name="Pitluck S."/>
            <person name="Saunders E."/>
            <person name="Brettin T."/>
            <person name="Detter J.C."/>
            <person name="Han C."/>
            <person name="Larimer F."/>
            <person name="Land M."/>
            <person name="Hauser L."/>
            <person name="Kyrpides N."/>
            <person name="Ovchinnikova G."/>
            <person name="Kostka J."/>
            <person name="Richardson P."/>
        </authorList>
    </citation>
    <scope>NUCLEOTIDE SEQUENCE [LARGE SCALE GENOMIC DNA]</scope>
    <source>
        <strain evidence="3">DSM 22248 / JCM 15807 / FRC-32</strain>
    </source>
</reference>
<dbReference type="eggNOG" id="ENOG50331J0">
    <property type="taxonomic scope" value="Bacteria"/>
</dbReference>
<dbReference type="STRING" id="316067.Geob_1806"/>
<sequence>MKFRILALLVFVLSCSQLEASALEPADSTIKQPQVKMQLEELQDALLADKEIVALILMLKDNPEVQALLQDPDVVTAVTNGDIDALAGNPRFLEILNNPQVQEIQKRVKQ</sequence>
<proteinExistence type="predicted"/>
<dbReference type="HOGENOM" id="CLU_2167336_0_0_7"/>
<name>B9M776_GEODF</name>
<evidence type="ECO:0000313" key="2">
    <source>
        <dbReference type="EMBL" id="ACM20164.1"/>
    </source>
</evidence>
<accession>B9M776</accession>
<dbReference type="Proteomes" id="UP000007721">
    <property type="component" value="Chromosome"/>
</dbReference>
<dbReference type="EMBL" id="CP001390">
    <property type="protein sequence ID" value="ACM20164.1"/>
    <property type="molecule type" value="Genomic_DNA"/>
</dbReference>
<dbReference type="KEGG" id="geo:Geob_1806"/>
<feature type="signal peptide" evidence="1">
    <location>
        <begin position="1"/>
        <end position="22"/>
    </location>
</feature>
<protein>
    <recommendedName>
        <fullName evidence="4">STI1 domain-containing protein</fullName>
    </recommendedName>
</protein>
<dbReference type="AlphaFoldDB" id="B9M776"/>
<keyword evidence="1" id="KW-0732">Signal</keyword>
<evidence type="ECO:0000313" key="3">
    <source>
        <dbReference type="Proteomes" id="UP000007721"/>
    </source>
</evidence>
<dbReference type="PROSITE" id="PS51257">
    <property type="entry name" value="PROKAR_LIPOPROTEIN"/>
    <property type="match status" value="1"/>
</dbReference>